<dbReference type="Proteomes" id="UP001286313">
    <property type="component" value="Unassembled WGS sequence"/>
</dbReference>
<dbReference type="Pfam" id="PF07841">
    <property type="entry name" value="DM4_12"/>
    <property type="match status" value="1"/>
</dbReference>
<dbReference type="EMBL" id="JAWQEG010002721">
    <property type="protein sequence ID" value="KAK3870077.1"/>
    <property type="molecule type" value="Genomic_DNA"/>
</dbReference>
<name>A0AAE1FBM4_PETCI</name>
<proteinExistence type="predicted"/>
<evidence type="ECO:0000313" key="3">
    <source>
        <dbReference type="Proteomes" id="UP001286313"/>
    </source>
</evidence>
<accession>A0AAE1FBM4</accession>
<dbReference type="InterPro" id="IPR006631">
    <property type="entry name" value="DM4_12"/>
</dbReference>
<keyword evidence="1" id="KW-0812">Transmembrane</keyword>
<organism evidence="2 3">
    <name type="scientific">Petrolisthes cinctipes</name>
    <name type="common">Flat porcelain crab</name>
    <dbReference type="NCBI Taxonomy" id="88211"/>
    <lineage>
        <taxon>Eukaryota</taxon>
        <taxon>Metazoa</taxon>
        <taxon>Ecdysozoa</taxon>
        <taxon>Arthropoda</taxon>
        <taxon>Crustacea</taxon>
        <taxon>Multicrustacea</taxon>
        <taxon>Malacostraca</taxon>
        <taxon>Eumalacostraca</taxon>
        <taxon>Eucarida</taxon>
        <taxon>Decapoda</taxon>
        <taxon>Pleocyemata</taxon>
        <taxon>Anomura</taxon>
        <taxon>Galatheoidea</taxon>
        <taxon>Porcellanidae</taxon>
        <taxon>Petrolisthes</taxon>
    </lineage>
</organism>
<gene>
    <name evidence="2" type="ORF">Pcinc_024659</name>
</gene>
<dbReference type="AlphaFoldDB" id="A0AAE1FBM4"/>
<sequence>MTTLVVGGAGLVAAAAVAGAVGLGLAGLAALGGRGRRRRRKGGRKRYGRDVTTTAGAEEDERAALMRLLEVIREEDVSGCGRRLMCELAASDPTQLEEEHLAILDLLEPVVRPGEGLLPPGGAAEEYVRARGVGENGGDCALVYPTCPVPPSQLPQLILDYLP</sequence>
<keyword evidence="1" id="KW-1133">Transmembrane helix</keyword>
<evidence type="ECO:0000256" key="1">
    <source>
        <dbReference type="SAM" id="Phobius"/>
    </source>
</evidence>
<keyword evidence="3" id="KW-1185">Reference proteome</keyword>
<reference evidence="2" key="1">
    <citation type="submission" date="2023-10" db="EMBL/GenBank/DDBJ databases">
        <title>Genome assemblies of two species of porcelain crab, Petrolisthes cinctipes and Petrolisthes manimaculis (Anomura: Porcellanidae).</title>
        <authorList>
            <person name="Angst P."/>
        </authorList>
    </citation>
    <scope>NUCLEOTIDE SEQUENCE</scope>
    <source>
        <strain evidence="2">PB745_01</strain>
        <tissue evidence="2">Gill</tissue>
    </source>
</reference>
<keyword evidence="1" id="KW-0472">Membrane</keyword>
<feature type="transmembrane region" description="Helical" evidence="1">
    <location>
        <begin position="6"/>
        <end position="31"/>
    </location>
</feature>
<comment type="caution">
    <text evidence="2">The sequence shown here is derived from an EMBL/GenBank/DDBJ whole genome shotgun (WGS) entry which is preliminary data.</text>
</comment>
<evidence type="ECO:0000313" key="2">
    <source>
        <dbReference type="EMBL" id="KAK3870077.1"/>
    </source>
</evidence>
<protein>
    <submittedName>
        <fullName evidence="2">Uncharacterized protein</fullName>
    </submittedName>
</protein>